<dbReference type="Proteomes" id="UP000620104">
    <property type="component" value="Unassembled WGS sequence"/>
</dbReference>
<protein>
    <submittedName>
        <fullName evidence="2">Uncharacterized protein</fullName>
    </submittedName>
</protein>
<keyword evidence="3" id="KW-1185">Reference proteome</keyword>
<organism evidence="2 3">
    <name type="scientific">Naganishia liquefaciens</name>
    <dbReference type="NCBI Taxonomy" id="104408"/>
    <lineage>
        <taxon>Eukaryota</taxon>
        <taxon>Fungi</taxon>
        <taxon>Dikarya</taxon>
        <taxon>Basidiomycota</taxon>
        <taxon>Agaricomycotina</taxon>
        <taxon>Tremellomycetes</taxon>
        <taxon>Filobasidiales</taxon>
        <taxon>Filobasidiaceae</taxon>
        <taxon>Naganishia</taxon>
    </lineage>
</organism>
<name>A0A8H3TZ35_9TREE</name>
<evidence type="ECO:0000313" key="2">
    <source>
        <dbReference type="EMBL" id="GHJ89526.1"/>
    </source>
</evidence>
<dbReference type="AlphaFoldDB" id="A0A8H3TZ35"/>
<reference evidence="2" key="1">
    <citation type="submission" date="2020-07" db="EMBL/GenBank/DDBJ databases">
        <title>Draft Genome Sequence of a Deep-Sea Yeast, Naganishia (Cryptococcus) liquefaciens strain N6.</title>
        <authorList>
            <person name="Han Y.W."/>
            <person name="Kajitani R."/>
            <person name="Morimoto H."/>
            <person name="Parhat M."/>
            <person name="Tsubouchi H."/>
            <person name="Bakenova O."/>
            <person name="Ogata M."/>
            <person name="Argunhan B."/>
            <person name="Aoki R."/>
            <person name="Kajiwara S."/>
            <person name="Itoh T."/>
            <person name="Iwasaki H."/>
        </authorList>
    </citation>
    <scope>NUCLEOTIDE SEQUENCE</scope>
    <source>
        <strain evidence="2">N6</strain>
    </source>
</reference>
<feature type="region of interest" description="Disordered" evidence="1">
    <location>
        <begin position="49"/>
        <end position="83"/>
    </location>
</feature>
<dbReference type="EMBL" id="BLZA01000046">
    <property type="protein sequence ID" value="GHJ89526.1"/>
    <property type="molecule type" value="Genomic_DNA"/>
</dbReference>
<evidence type="ECO:0000256" key="1">
    <source>
        <dbReference type="SAM" id="MobiDB-lite"/>
    </source>
</evidence>
<gene>
    <name evidence="2" type="ORF">NliqN6_5928</name>
</gene>
<evidence type="ECO:0000313" key="3">
    <source>
        <dbReference type="Proteomes" id="UP000620104"/>
    </source>
</evidence>
<sequence>MMPTSRSRGTHCESGIEHVVSPMALSIVFSESDTLCRATAARLGDNWVPSRKRRRRRREGAVRAHKGHGSPLRGGGVGSSLVKDQSTHVSGARCFAPRSVKPSFMAAGAGAGAKKQLGNGFA</sequence>
<feature type="compositionally biased region" description="Basic residues" evidence="1">
    <location>
        <begin position="50"/>
        <end position="68"/>
    </location>
</feature>
<comment type="caution">
    <text evidence="2">The sequence shown here is derived from an EMBL/GenBank/DDBJ whole genome shotgun (WGS) entry which is preliminary data.</text>
</comment>
<accession>A0A8H3TZ35</accession>
<proteinExistence type="predicted"/>